<dbReference type="PANTHER" id="PTHR24192:SF3">
    <property type="entry name" value="ANKYRIN REPEAT DOMAIN 40"/>
    <property type="match status" value="1"/>
</dbReference>
<dbReference type="InterPro" id="IPR002110">
    <property type="entry name" value="Ankyrin_rpt"/>
</dbReference>
<gene>
    <name evidence="3" type="ORF">MNOR_LOCUS11585</name>
</gene>
<dbReference type="EMBL" id="CAXKWB010006137">
    <property type="protein sequence ID" value="CAL4081588.1"/>
    <property type="molecule type" value="Genomic_DNA"/>
</dbReference>
<accession>A0AAV2QD94</accession>
<evidence type="ECO:0000256" key="1">
    <source>
        <dbReference type="PROSITE-ProRule" id="PRU00023"/>
    </source>
</evidence>
<dbReference type="Proteomes" id="UP001497623">
    <property type="component" value="Unassembled WGS sequence"/>
</dbReference>
<evidence type="ECO:0008006" key="5">
    <source>
        <dbReference type="Google" id="ProtNLM"/>
    </source>
</evidence>
<dbReference type="SMART" id="SM00248">
    <property type="entry name" value="ANK"/>
    <property type="match status" value="2"/>
</dbReference>
<dbReference type="SUPFAM" id="SSF48403">
    <property type="entry name" value="Ankyrin repeat"/>
    <property type="match status" value="1"/>
</dbReference>
<feature type="non-terminal residue" evidence="3">
    <location>
        <position position="304"/>
    </location>
</feature>
<dbReference type="PANTHER" id="PTHR24192">
    <property type="entry name" value="ANKYRIN REPEAT DOMAIN 40"/>
    <property type="match status" value="1"/>
</dbReference>
<comment type="caution">
    <text evidence="3">The sequence shown here is derived from an EMBL/GenBank/DDBJ whole genome shotgun (WGS) entry which is preliminary data.</text>
</comment>
<dbReference type="PROSITE" id="PS50297">
    <property type="entry name" value="ANK_REP_REGION"/>
    <property type="match status" value="1"/>
</dbReference>
<evidence type="ECO:0000313" key="3">
    <source>
        <dbReference type="EMBL" id="CAL4081588.1"/>
    </source>
</evidence>
<feature type="repeat" description="ANK" evidence="1">
    <location>
        <begin position="40"/>
        <end position="72"/>
    </location>
</feature>
<dbReference type="Pfam" id="PF12796">
    <property type="entry name" value="Ank_2"/>
    <property type="match status" value="1"/>
</dbReference>
<proteinExistence type="predicted"/>
<protein>
    <recommendedName>
        <fullName evidence="5">Ankyrin repeat domain-containing protein 40</fullName>
    </recommendedName>
</protein>
<dbReference type="Gene3D" id="1.25.40.20">
    <property type="entry name" value="Ankyrin repeat-containing domain"/>
    <property type="match status" value="1"/>
</dbReference>
<evidence type="ECO:0000256" key="2">
    <source>
        <dbReference type="SAM" id="MobiDB-lite"/>
    </source>
</evidence>
<dbReference type="PROSITE" id="PS50088">
    <property type="entry name" value="ANK_REPEAT"/>
    <property type="match status" value="1"/>
</dbReference>
<feature type="compositionally biased region" description="Polar residues" evidence="2">
    <location>
        <begin position="134"/>
        <end position="182"/>
    </location>
</feature>
<dbReference type="AlphaFoldDB" id="A0AAV2QD94"/>
<keyword evidence="4" id="KW-1185">Reference proteome</keyword>
<organism evidence="3 4">
    <name type="scientific">Meganyctiphanes norvegica</name>
    <name type="common">Northern krill</name>
    <name type="synonym">Thysanopoda norvegica</name>
    <dbReference type="NCBI Taxonomy" id="48144"/>
    <lineage>
        <taxon>Eukaryota</taxon>
        <taxon>Metazoa</taxon>
        <taxon>Ecdysozoa</taxon>
        <taxon>Arthropoda</taxon>
        <taxon>Crustacea</taxon>
        <taxon>Multicrustacea</taxon>
        <taxon>Malacostraca</taxon>
        <taxon>Eumalacostraca</taxon>
        <taxon>Eucarida</taxon>
        <taxon>Euphausiacea</taxon>
        <taxon>Euphausiidae</taxon>
        <taxon>Meganyctiphanes</taxon>
    </lineage>
</organism>
<dbReference type="InterPro" id="IPR036770">
    <property type="entry name" value="Ankyrin_rpt-contain_sf"/>
</dbReference>
<name>A0AAV2QD94_MEGNR</name>
<reference evidence="3 4" key="1">
    <citation type="submission" date="2024-05" db="EMBL/GenBank/DDBJ databases">
        <authorList>
            <person name="Wallberg A."/>
        </authorList>
    </citation>
    <scope>NUCLEOTIDE SEQUENCE [LARGE SCALE GENOMIC DNA]</scope>
</reference>
<sequence>MELQKQNEEKFREACCYGDNDALAGLLARGVDVNCKHNMNGWSGLHWASKRNQVESVQWLIANGADASLMNNQKQTAAELTNNPNILNLLGVETADIVVNGTSANESLPIVPNYIANPPLAVKVELDVNRPTKTHLSNGVTNSASSTNYNNGYQNGSTERQSSYTSYSNNEKNTTSSVGTSPVNVANRKEELVLKIRVANMEDTDFIEMDIKCSDLTYGQLLTLCCRELGVNAQLVERIRKLPNTRLRNDRDIRRLTEYQELEIVMKGHTRPVSASATQDDKTSTSKNAFQSIQGFKNQTILYN</sequence>
<keyword evidence="1" id="KW-0040">ANK repeat</keyword>
<evidence type="ECO:0000313" key="4">
    <source>
        <dbReference type="Proteomes" id="UP001497623"/>
    </source>
</evidence>
<feature type="region of interest" description="Disordered" evidence="2">
    <location>
        <begin position="133"/>
        <end position="182"/>
    </location>
</feature>
<dbReference type="InterPro" id="IPR039195">
    <property type="entry name" value="ANKRD40"/>
</dbReference>